<dbReference type="Pfam" id="PF00618">
    <property type="entry name" value="RasGEF_N"/>
    <property type="match status" value="1"/>
</dbReference>
<dbReference type="SUPFAM" id="SSF48366">
    <property type="entry name" value="Ras GEF"/>
    <property type="match status" value="1"/>
</dbReference>
<organism evidence="8 9">
    <name type="scientific">Actinia tenebrosa</name>
    <name type="common">Australian red waratah sea anemone</name>
    <dbReference type="NCBI Taxonomy" id="6105"/>
    <lineage>
        <taxon>Eukaryota</taxon>
        <taxon>Metazoa</taxon>
        <taxon>Cnidaria</taxon>
        <taxon>Anthozoa</taxon>
        <taxon>Hexacorallia</taxon>
        <taxon>Actiniaria</taxon>
        <taxon>Actiniidae</taxon>
        <taxon>Actinia</taxon>
    </lineage>
</organism>
<dbReference type="PROSITE" id="PS50009">
    <property type="entry name" value="RASGEF_CAT"/>
    <property type="match status" value="1"/>
</dbReference>
<evidence type="ECO:0000256" key="1">
    <source>
        <dbReference type="ARBA" id="ARBA00022658"/>
    </source>
</evidence>
<dbReference type="CDD" id="cd22914">
    <property type="entry name" value="HFD_SOS1_rpt1"/>
    <property type="match status" value="1"/>
</dbReference>
<protein>
    <submittedName>
        <fullName evidence="9">Son of sevenless homolog 1-like isoform X1</fullName>
    </submittedName>
</protein>
<dbReference type="InterPro" id="IPR009072">
    <property type="entry name" value="Histone-fold"/>
</dbReference>
<feature type="domain" description="DH" evidence="6">
    <location>
        <begin position="193"/>
        <end position="430"/>
    </location>
</feature>
<dbReference type="FunFam" id="1.10.20.10:FF:000029">
    <property type="entry name" value="son of sevenless homolog 1 isoform X1"/>
    <property type="match status" value="1"/>
</dbReference>
<dbReference type="SMART" id="SM00325">
    <property type="entry name" value="RhoGEF"/>
    <property type="match status" value="1"/>
</dbReference>
<dbReference type="InterPro" id="IPR023578">
    <property type="entry name" value="Ras_GEF_dom_sf"/>
</dbReference>
<dbReference type="InterPro" id="IPR001849">
    <property type="entry name" value="PH_domain"/>
</dbReference>
<evidence type="ECO:0000259" key="6">
    <source>
        <dbReference type="PROSITE" id="PS50010"/>
    </source>
</evidence>
<sequence length="1257" mass="144223">MPISECDETLNPSKWKGILLGPLRKVQKDVHPSLDVQDEALDYIEDLIIHLLHHLCSCQPHTISDVEDRVSKTFPDPIDKWAILDAQSAIEKGKKKNPLILPVDKVHPLIKDILGYKVDNQVSLYIVAVMEYISADILKLAGNYVKNIRHIEITCQDIKVALFADKVLMYMFHPDDVEAPVEEETNDNQELLTYDEVVKEMIIAEAKYIRDLNMIIKVFRAPFVEAKDLFTKEDIDKVFSNITDIYDFSVSFYGLLEAAIEVADEGKSPAIGTCFEDMAEGNEFEVYEKFAKEQMESTSKMYRHLGIGGKLYELLARPKVAEYFRSKGSRFKETVQYCLPKLLMIPLQHCMHYFDLIKLLKKTSPDEFDLESLEQVQSSQSLFQANMERIIGNMLKKKEDKFSKAQKRKSGILKSAASVMNELQRNIDGWEGKDISQTCTEILKEGVLGKLHPNKKYTERYVFLLDGLLICCKQNTRHSLSGQNSPEYRLKEKYFLRKAEINDLDDTEDVKNAFEVVERDQLKALFICKNETEKNEWMAMLMTLHMRSTLDRLLDHMLLEEEKAIPLRIPNPDEYCFAVEDAEDNIVFEEGQGNSVAPVIRGGTLIKLIERLTHHKYADPTFVRTFLTTYRSFCKPRELLDLLIDRFKIPEPPPSEEDRQAMARGQPVLREDLKRFRKEYAQPVQLRVLNAIRHWVDQHFYDFERDKQLLKKLEIFLSEVNGKAMRRWVESINKVISRKSSLSENSAPEITFEKDPPPIEWHLSRDIDKFDILTLHPIEIARHLTIIESELYRAVKPSELVGSVWTKEDQKHITSPNLLKMIHHTNNITLWFEKSLCEMANLEERVAVLRRIIDILSVFQELNNFNGILEVVSALNSSPIYRLQHTFAELSTKRQQILDEAKELTSDHYKKYIEKLRSINPPCVPFFGMYMSNILKIEDGNPDFLPNYPEGIINFSKRRKVAEITGEIQQYQNQPYCLASDMNIKEYLENLDPLEGRDEKEMADYLYKLSLEIEPRNSKQALKFPRVTEIPLKSPGTKPSFLLSRLSISSQSTLNKRTVSTSSIFNADYGEASTPTSTSTFHLSRPALSPNTFTPSNSTPLIPESLLDEHDPDYENIEHFASQEEAAAPPLPPLLPPRPAKQRTVSVVEDRPLPEVTPIKRINSMPLVNCNIGELKESPEFPHKPIRMPIRPPPPPPPEEIKAEAPPLPPRHPLRSPSSSSNGPPPLPPRSSQVIDPAIVIDDDLKPPALPPKSKKS</sequence>
<evidence type="ECO:0000259" key="5">
    <source>
        <dbReference type="PROSITE" id="PS50009"/>
    </source>
</evidence>
<dbReference type="GO" id="GO:0007265">
    <property type="term" value="P:Ras protein signal transduction"/>
    <property type="evidence" value="ECO:0007669"/>
    <property type="project" value="TreeGrafter"/>
</dbReference>
<dbReference type="PANTHER" id="PTHR23113">
    <property type="entry name" value="GUANINE NUCLEOTIDE EXCHANGE FACTOR"/>
    <property type="match status" value="1"/>
</dbReference>
<dbReference type="Proteomes" id="UP000515163">
    <property type="component" value="Unplaced"/>
</dbReference>
<dbReference type="InterPro" id="IPR000219">
    <property type="entry name" value="DH_dom"/>
</dbReference>
<keyword evidence="1 2" id="KW-0344">Guanine-nucleotide releasing factor</keyword>
<dbReference type="PROSITE" id="PS50212">
    <property type="entry name" value="RASGEF_NTER"/>
    <property type="match status" value="1"/>
</dbReference>
<dbReference type="OrthoDB" id="546434at2759"/>
<feature type="region of interest" description="Disordered" evidence="3">
    <location>
        <begin position="1176"/>
        <end position="1257"/>
    </location>
</feature>
<dbReference type="GO" id="GO:0046982">
    <property type="term" value="F:protein heterodimerization activity"/>
    <property type="evidence" value="ECO:0007669"/>
    <property type="project" value="InterPro"/>
</dbReference>
<dbReference type="KEGG" id="aten:116302710"/>
<proteinExistence type="predicted"/>
<dbReference type="CDD" id="cd01261">
    <property type="entry name" value="PH_SOS"/>
    <property type="match status" value="1"/>
</dbReference>
<gene>
    <name evidence="9" type="primary">LOC116302710</name>
</gene>
<feature type="domain" description="PH" evidence="4">
    <location>
        <begin position="441"/>
        <end position="546"/>
    </location>
</feature>
<dbReference type="PROSITE" id="PS00720">
    <property type="entry name" value="RASGEF"/>
    <property type="match status" value="1"/>
</dbReference>
<dbReference type="InterPro" id="IPR001895">
    <property type="entry name" value="RASGEF_cat_dom"/>
</dbReference>
<feature type="domain" description="Ras-GEF" evidence="5">
    <location>
        <begin position="776"/>
        <end position="1016"/>
    </location>
</feature>
<evidence type="ECO:0000259" key="7">
    <source>
        <dbReference type="PROSITE" id="PS50212"/>
    </source>
</evidence>
<name>A0A6P8IN11_ACTTE</name>
<dbReference type="FunCoup" id="A0A6P8IN11">
    <property type="interactions" value="2824"/>
</dbReference>
<dbReference type="Gene3D" id="2.30.29.30">
    <property type="entry name" value="Pleckstrin-homology domain (PH domain)/Phosphotyrosine-binding domain (PTB)"/>
    <property type="match status" value="1"/>
</dbReference>
<keyword evidence="8" id="KW-1185">Reference proteome</keyword>
<dbReference type="CDD" id="cd00160">
    <property type="entry name" value="RhoGEF"/>
    <property type="match status" value="1"/>
</dbReference>
<dbReference type="GO" id="GO:0005085">
    <property type="term" value="F:guanyl-nucleotide exchange factor activity"/>
    <property type="evidence" value="ECO:0007669"/>
    <property type="project" value="UniProtKB-KW"/>
</dbReference>
<dbReference type="InterPro" id="IPR035899">
    <property type="entry name" value="DBL_dom_sf"/>
</dbReference>
<dbReference type="SMART" id="SM00147">
    <property type="entry name" value="RasGEF"/>
    <property type="match status" value="1"/>
</dbReference>
<dbReference type="InterPro" id="IPR011993">
    <property type="entry name" value="PH-like_dom_sf"/>
</dbReference>
<dbReference type="PANTHER" id="PTHR23113:SF363">
    <property type="entry name" value="PROTEIN SON OF SEVENLESS"/>
    <property type="match status" value="1"/>
</dbReference>
<dbReference type="AlphaFoldDB" id="A0A6P8IN11"/>
<dbReference type="Gene3D" id="1.10.840.10">
    <property type="entry name" value="Ras guanine-nucleotide exchange factors catalytic domain"/>
    <property type="match status" value="1"/>
</dbReference>
<dbReference type="InterPro" id="IPR036964">
    <property type="entry name" value="RASGEF_cat_dom_sf"/>
</dbReference>
<dbReference type="CDD" id="cd22915">
    <property type="entry name" value="HFD_SOS1_rpt2"/>
    <property type="match status" value="1"/>
</dbReference>
<dbReference type="InParanoid" id="A0A6P8IN11"/>
<dbReference type="CDD" id="cd06224">
    <property type="entry name" value="REM"/>
    <property type="match status" value="1"/>
</dbReference>
<dbReference type="InterPro" id="IPR019804">
    <property type="entry name" value="Ras_G-nucl-exch_fac_CS"/>
</dbReference>
<dbReference type="SUPFAM" id="SSF48065">
    <property type="entry name" value="DBL homology domain (DH-domain)"/>
    <property type="match status" value="1"/>
</dbReference>
<dbReference type="Pfam" id="PF00621">
    <property type="entry name" value="RhoGEF"/>
    <property type="match status" value="1"/>
</dbReference>
<evidence type="ECO:0000256" key="3">
    <source>
        <dbReference type="SAM" id="MobiDB-lite"/>
    </source>
</evidence>
<dbReference type="Gene3D" id="6.10.250.3060">
    <property type="match status" value="1"/>
</dbReference>
<evidence type="ECO:0000259" key="4">
    <source>
        <dbReference type="PROSITE" id="PS50003"/>
    </source>
</evidence>
<dbReference type="RefSeq" id="XP_031567930.1">
    <property type="nucleotide sequence ID" value="XM_031712070.1"/>
</dbReference>
<dbReference type="InterPro" id="IPR055251">
    <property type="entry name" value="SOS1_NGEF_PH"/>
</dbReference>
<reference evidence="9" key="1">
    <citation type="submission" date="2025-08" db="UniProtKB">
        <authorList>
            <consortium name="RefSeq"/>
        </authorList>
    </citation>
    <scope>IDENTIFICATION</scope>
    <source>
        <tissue evidence="9">Tentacle</tissue>
    </source>
</reference>
<evidence type="ECO:0000313" key="8">
    <source>
        <dbReference type="Proteomes" id="UP000515163"/>
    </source>
</evidence>
<dbReference type="InterPro" id="IPR000651">
    <property type="entry name" value="Ras-like_Gua-exchang_fac_N"/>
</dbReference>
<dbReference type="SMART" id="SM00233">
    <property type="entry name" value="PH"/>
    <property type="match status" value="1"/>
</dbReference>
<dbReference type="Gene3D" id="1.10.20.10">
    <property type="entry name" value="Histone, subunit A"/>
    <property type="match status" value="1"/>
</dbReference>
<dbReference type="SMART" id="SM00229">
    <property type="entry name" value="RasGEFN"/>
    <property type="match status" value="1"/>
</dbReference>
<dbReference type="CDD" id="cd00155">
    <property type="entry name" value="RasGEF"/>
    <property type="match status" value="1"/>
</dbReference>
<accession>A0A6P8IN11</accession>
<dbReference type="GeneID" id="116302710"/>
<dbReference type="PROSITE" id="PS50003">
    <property type="entry name" value="PH_DOMAIN"/>
    <property type="match status" value="1"/>
</dbReference>
<dbReference type="PROSITE" id="PS50010">
    <property type="entry name" value="DH_2"/>
    <property type="match status" value="1"/>
</dbReference>
<dbReference type="Gene3D" id="1.20.870.10">
    <property type="entry name" value="Son of sevenless (SoS) protein Chain: S domain 1"/>
    <property type="match status" value="1"/>
</dbReference>
<dbReference type="SUPFAM" id="SSF47113">
    <property type="entry name" value="Histone-fold"/>
    <property type="match status" value="1"/>
</dbReference>
<feature type="domain" description="N-terminal Ras-GEF" evidence="7">
    <location>
        <begin position="596"/>
        <end position="740"/>
    </location>
</feature>
<dbReference type="SUPFAM" id="SSF50729">
    <property type="entry name" value="PH domain-like"/>
    <property type="match status" value="1"/>
</dbReference>
<dbReference type="Pfam" id="PF00617">
    <property type="entry name" value="RasGEF"/>
    <property type="match status" value="1"/>
</dbReference>
<evidence type="ECO:0000256" key="2">
    <source>
        <dbReference type="PROSITE-ProRule" id="PRU00168"/>
    </source>
</evidence>
<dbReference type="Gene3D" id="1.20.900.10">
    <property type="entry name" value="Dbl homology (DH) domain"/>
    <property type="match status" value="1"/>
</dbReference>
<evidence type="ECO:0000313" key="9">
    <source>
        <dbReference type="RefSeq" id="XP_031567930.1"/>
    </source>
</evidence>
<dbReference type="InterPro" id="IPR008937">
    <property type="entry name" value="Ras-like_GEF"/>
</dbReference>
<dbReference type="GO" id="GO:0005886">
    <property type="term" value="C:plasma membrane"/>
    <property type="evidence" value="ECO:0007669"/>
    <property type="project" value="TreeGrafter"/>
</dbReference>
<dbReference type="Pfam" id="PF22697">
    <property type="entry name" value="SOS1_NGEF_PH"/>
    <property type="match status" value="1"/>
</dbReference>